<dbReference type="Pfam" id="PF22617">
    <property type="entry name" value="HCS_D2"/>
    <property type="match status" value="1"/>
</dbReference>
<dbReference type="Gene3D" id="3.20.20.70">
    <property type="entry name" value="Aldolase class I"/>
    <property type="match status" value="1"/>
</dbReference>
<dbReference type="EMBL" id="CP017634">
    <property type="protein sequence ID" value="ATW24748.1"/>
    <property type="molecule type" value="Genomic_DNA"/>
</dbReference>
<dbReference type="Gene3D" id="1.10.238.260">
    <property type="match status" value="1"/>
</dbReference>
<dbReference type="GO" id="GO:0046912">
    <property type="term" value="F:acyltransferase activity, acyl groups converted into alkyl on transfer"/>
    <property type="evidence" value="ECO:0007669"/>
    <property type="project" value="InterPro"/>
</dbReference>
<protein>
    <recommendedName>
        <fullName evidence="3">Pyruvate carboxyltransferase domain-containing protein</fullName>
    </recommendedName>
</protein>
<dbReference type="InterPro" id="IPR054691">
    <property type="entry name" value="LeuA/HCS_post-cat"/>
</dbReference>
<name>A0A3G1KQL8_FORW1</name>
<comment type="similarity">
    <text evidence="2">Belongs to the alpha-IPM synthase/homocitrate synthase family.</text>
</comment>
<sequence length="408" mass="44166">MHQRWMSDDFWVSPFNYEPGVINRPNMPQQILIHDTTLRDGEQTPGVVFRLAEKMEIAKALDGIGVDRIEAGMPMVSPEDAETITAIAGLGLKAEISCVTRAVKADIDLAAACGVKRVVVEMPTSVPRLKYQYAKWTEEEAIENTVTGLAYAKEKGLKVTLFMMDTGRAEKTFLEKLLVSVTQQSPPDAVTVVDTSGCLIPAATANLVRFIKEHVPCPIEIHTHNDMGLGLANTLAAVEAGAEVVHVCVNGLGERSGNVSLDEVVMSLLCLYGFKTSVDHRRLTEISGLVARLSNIPVHRNKPIVGNGIFCRESGLGIDLIEKTPLAIYSLVPSAVGQKPSIVLGKKSGIASIHTTVQRLGITGLSEEQMRAVLNQVKALGISKKGLVTDAEFLKIVTEVRQGHTMNL</sequence>
<dbReference type="Proteomes" id="UP000323521">
    <property type="component" value="Chromosome"/>
</dbReference>
<dbReference type="PROSITE" id="PS00815">
    <property type="entry name" value="AIPM_HOMOCIT_SYNTH_1"/>
    <property type="match status" value="1"/>
</dbReference>
<dbReference type="RefSeq" id="WP_214659190.1">
    <property type="nucleotide sequence ID" value="NZ_CP017634.1"/>
</dbReference>
<feature type="domain" description="Pyruvate carboxyltransferase" evidence="3">
    <location>
        <begin position="31"/>
        <end position="284"/>
    </location>
</feature>
<reference evidence="4 5" key="1">
    <citation type="submission" date="2016-10" db="EMBL/GenBank/DDBJ databases">
        <title>Complete Genome Sequence of Peptococcaceae strain DCMF.</title>
        <authorList>
            <person name="Edwards R.J."/>
            <person name="Holland S.I."/>
            <person name="Deshpande N.P."/>
            <person name="Wong Y.K."/>
            <person name="Ertan H."/>
            <person name="Manefield M."/>
            <person name="Russell T.L."/>
            <person name="Lee M.J."/>
        </authorList>
    </citation>
    <scope>NUCLEOTIDE SEQUENCE [LARGE SCALE GENOMIC DNA]</scope>
    <source>
        <strain evidence="4 5">DCMF</strain>
    </source>
</reference>
<evidence type="ECO:0000259" key="3">
    <source>
        <dbReference type="PROSITE" id="PS50991"/>
    </source>
</evidence>
<organism evidence="4 5">
    <name type="scientific">Formimonas warabiya</name>
    <dbReference type="NCBI Taxonomy" id="1761012"/>
    <lineage>
        <taxon>Bacteria</taxon>
        <taxon>Bacillati</taxon>
        <taxon>Bacillota</taxon>
        <taxon>Clostridia</taxon>
        <taxon>Eubacteriales</taxon>
        <taxon>Peptococcaceae</taxon>
        <taxon>Candidatus Formimonas</taxon>
    </lineage>
</organism>
<dbReference type="InterPro" id="IPR002034">
    <property type="entry name" value="AIPM/Hcit_synth_CS"/>
</dbReference>
<dbReference type="GO" id="GO:0019752">
    <property type="term" value="P:carboxylic acid metabolic process"/>
    <property type="evidence" value="ECO:0007669"/>
    <property type="project" value="InterPro"/>
</dbReference>
<dbReference type="KEGG" id="fwa:DCMF_08140"/>
<dbReference type="PROSITE" id="PS50991">
    <property type="entry name" value="PYR_CT"/>
    <property type="match status" value="1"/>
</dbReference>
<dbReference type="PANTHER" id="PTHR42880">
    <property type="entry name" value="HOMOCITRATE SYNTHASE"/>
    <property type="match status" value="1"/>
</dbReference>
<evidence type="ECO:0000256" key="2">
    <source>
        <dbReference type="RuleBase" id="RU003523"/>
    </source>
</evidence>
<evidence type="ECO:0000313" key="4">
    <source>
        <dbReference type="EMBL" id="ATW24748.1"/>
    </source>
</evidence>
<dbReference type="PANTHER" id="PTHR42880:SF1">
    <property type="entry name" value="ISOPROPYLMALATE_HOMOCITRATE_CITRAMALATE SYNTHASE FAMILY PROTEIN"/>
    <property type="match status" value="1"/>
</dbReference>
<proteinExistence type="inferred from homology"/>
<evidence type="ECO:0000256" key="1">
    <source>
        <dbReference type="ARBA" id="ARBA00022679"/>
    </source>
</evidence>
<dbReference type="InterPro" id="IPR000891">
    <property type="entry name" value="PYR_CT"/>
</dbReference>
<gene>
    <name evidence="4" type="ORF">DCMF_08140</name>
</gene>
<accession>A0A3G1KQL8</accession>
<dbReference type="AlphaFoldDB" id="A0A3G1KQL8"/>
<keyword evidence="1 2" id="KW-0808">Transferase</keyword>
<keyword evidence="5" id="KW-1185">Reference proteome</keyword>
<evidence type="ECO:0000313" key="5">
    <source>
        <dbReference type="Proteomes" id="UP000323521"/>
    </source>
</evidence>
<dbReference type="SUPFAM" id="SSF51569">
    <property type="entry name" value="Aldolase"/>
    <property type="match status" value="1"/>
</dbReference>
<dbReference type="InterPro" id="IPR013785">
    <property type="entry name" value="Aldolase_TIM"/>
</dbReference>
<dbReference type="Pfam" id="PF00682">
    <property type="entry name" value="HMGL-like"/>
    <property type="match status" value="1"/>
</dbReference>
<dbReference type="PROSITE" id="PS00816">
    <property type="entry name" value="AIPM_HOMOCIT_SYNTH_2"/>
    <property type="match status" value="1"/>
</dbReference>